<feature type="non-terminal residue" evidence="2">
    <location>
        <position position="322"/>
    </location>
</feature>
<feature type="region of interest" description="Disordered" evidence="1">
    <location>
        <begin position="155"/>
        <end position="219"/>
    </location>
</feature>
<accession>X8IW99</accession>
<gene>
    <name evidence="2" type="ORF">RSOL_021450</name>
</gene>
<evidence type="ECO:0000313" key="2">
    <source>
        <dbReference type="EMBL" id="EUC53947.1"/>
    </source>
</evidence>
<dbReference type="EMBL" id="JATN01000322">
    <property type="protein sequence ID" value="EUC53947.1"/>
    <property type="molecule type" value="Genomic_DNA"/>
</dbReference>
<evidence type="ECO:0008006" key="4">
    <source>
        <dbReference type="Google" id="ProtNLM"/>
    </source>
</evidence>
<proteinExistence type="predicted"/>
<dbReference type="Proteomes" id="UP000030108">
    <property type="component" value="Unassembled WGS sequence"/>
</dbReference>
<feature type="region of interest" description="Disordered" evidence="1">
    <location>
        <begin position="1"/>
        <end position="30"/>
    </location>
</feature>
<dbReference type="AlphaFoldDB" id="X8IW99"/>
<name>X8IW99_9AGAM</name>
<feature type="compositionally biased region" description="Polar residues" evidence="1">
    <location>
        <begin position="310"/>
        <end position="322"/>
    </location>
</feature>
<sequence>MPASSSKSTAKGKARAGASTKSTPKAAGKHSRQVGAVKWMICEYPDLFRIIAVICPLSQNDWKVVSAQHNEGSTNQSAEACKGHWTPVLKLPKPTGRSKSHLLYGLALSIDAHINKKNATYMMNDQGEPDLHSELEDEFQFAETEMKRLKLDFNHPPNFSMPMPDEDAVADDEENGMEVDGGSEVDEGGAKGEDAEEDREDREQVEENTKGNGDQGDFRGVILDAEHNIRHTSEAPTELEAIELHEPGALHPSSSWDLQSIPDLLIPPAPKTPMFPQSKSPSARAEPRSKLVNADSSASKPLEKIPANPAGTTAVMNTISLT</sequence>
<reference evidence="3" key="1">
    <citation type="journal article" date="2014" name="Genome Announc.">
        <title>Draft genome sequence of the plant-pathogenic soil fungus Rhizoctonia solani anastomosis group 3 strain Rhs1AP.</title>
        <authorList>
            <person name="Cubeta M.A."/>
            <person name="Thomas E."/>
            <person name="Dean R.A."/>
            <person name="Jabaji S."/>
            <person name="Neate S.M."/>
            <person name="Tavantzis S."/>
            <person name="Toda T."/>
            <person name="Vilgalys R."/>
            <person name="Bharathan N."/>
            <person name="Fedorova-Abrams N."/>
            <person name="Pakala S.B."/>
            <person name="Pakala S.M."/>
            <person name="Zafar N."/>
            <person name="Joardar V."/>
            <person name="Losada L."/>
            <person name="Nierman W.C."/>
        </authorList>
    </citation>
    <scope>NUCLEOTIDE SEQUENCE [LARGE SCALE GENOMIC DNA]</scope>
    <source>
        <strain evidence="3">AG-3</strain>
    </source>
</reference>
<comment type="caution">
    <text evidence="2">The sequence shown here is derived from an EMBL/GenBank/DDBJ whole genome shotgun (WGS) entry which is preliminary data.</text>
</comment>
<feature type="compositionally biased region" description="Acidic residues" evidence="1">
    <location>
        <begin position="164"/>
        <end position="187"/>
    </location>
</feature>
<organism evidence="2 3">
    <name type="scientific">Rhizoctonia solani AG-3 Rhs1AP</name>
    <dbReference type="NCBI Taxonomy" id="1086054"/>
    <lineage>
        <taxon>Eukaryota</taxon>
        <taxon>Fungi</taxon>
        <taxon>Dikarya</taxon>
        <taxon>Basidiomycota</taxon>
        <taxon>Agaricomycotina</taxon>
        <taxon>Agaricomycetes</taxon>
        <taxon>Cantharellales</taxon>
        <taxon>Ceratobasidiaceae</taxon>
        <taxon>Rhizoctonia</taxon>
    </lineage>
</organism>
<feature type="compositionally biased region" description="Low complexity" evidence="1">
    <location>
        <begin position="1"/>
        <end position="22"/>
    </location>
</feature>
<evidence type="ECO:0000313" key="3">
    <source>
        <dbReference type="Proteomes" id="UP000030108"/>
    </source>
</evidence>
<feature type="region of interest" description="Disordered" evidence="1">
    <location>
        <begin position="245"/>
        <end position="322"/>
    </location>
</feature>
<evidence type="ECO:0000256" key="1">
    <source>
        <dbReference type="SAM" id="MobiDB-lite"/>
    </source>
</evidence>
<protein>
    <recommendedName>
        <fullName evidence="4">Myb-like domain-containing protein</fullName>
    </recommendedName>
</protein>